<sequence>MDAFEKVRTKLETQPQEEYEIINAEIKHGGFVYYQEGCCLVRSKDEEADSDNYEVLFNLEELKLDQPFIDCIRVAPDEKYVAAKIRTENSETSTCIVVKLSDQPVMEASFPNVSSFEWVKDEEDEDVLFYTFQRNLRCHEVYRATFGDNKRNERFYTEKDPRCQNAAVTLFSRVVPVLSADLVSKCRELKKIIILLFCLLELIYRVCQILSIWDT</sequence>
<dbReference type="SUPFAM" id="SSF50993">
    <property type="entry name" value="Peptidase/esterase 'gauge' domain"/>
    <property type="match status" value="1"/>
</dbReference>
<comment type="caution">
    <text evidence="2">The sequence shown here is derived from an EMBL/GenBank/DDBJ whole genome shotgun (WGS) entry which is preliminary data.</text>
</comment>
<dbReference type="GO" id="GO:0005794">
    <property type="term" value="C:Golgi apparatus"/>
    <property type="evidence" value="ECO:0007669"/>
    <property type="project" value="TreeGrafter"/>
</dbReference>
<dbReference type="Proteomes" id="UP000710432">
    <property type="component" value="Unassembled WGS sequence"/>
</dbReference>
<reference evidence="2" key="1">
    <citation type="submission" date="2020-03" db="EMBL/GenBank/DDBJ databases">
        <title>Studies in the Genomics of Life Span.</title>
        <authorList>
            <person name="Glass D."/>
        </authorList>
    </citation>
    <scope>NUCLEOTIDE SEQUENCE</scope>
    <source>
        <strain evidence="2">LTLLF</strain>
        <tissue evidence="2">Muscle</tissue>
    </source>
</reference>
<gene>
    <name evidence="2" type="ORF">LTLLF_173900</name>
</gene>
<dbReference type="GO" id="GO:0005856">
    <property type="term" value="C:cytoskeleton"/>
    <property type="evidence" value="ECO:0007669"/>
    <property type="project" value="TreeGrafter"/>
</dbReference>
<dbReference type="InterPro" id="IPR051543">
    <property type="entry name" value="Serine_Peptidase_S9A"/>
</dbReference>
<proteinExistence type="inferred from homology"/>
<evidence type="ECO:0000313" key="2">
    <source>
        <dbReference type="EMBL" id="KAH0506311.1"/>
    </source>
</evidence>
<organism evidence="2 3">
    <name type="scientific">Microtus ochrogaster</name>
    <name type="common">Prairie vole</name>
    <dbReference type="NCBI Taxonomy" id="79684"/>
    <lineage>
        <taxon>Eukaryota</taxon>
        <taxon>Metazoa</taxon>
        <taxon>Chordata</taxon>
        <taxon>Craniata</taxon>
        <taxon>Vertebrata</taxon>
        <taxon>Euteleostomi</taxon>
        <taxon>Mammalia</taxon>
        <taxon>Eutheria</taxon>
        <taxon>Euarchontoglires</taxon>
        <taxon>Glires</taxon>
        <taxon>Rodentia</taxon>
        <taxon>Myomorpha</taxon>
        <taxon>Muroidea</taxon>
        <taxon>Cricetidae</taxon>
        <taxon>Arvicolinae</taxon>
        <taxon>Microtus</taxon>
    </lineage>
</organism>
<dbReference type="Gene3D" id="2.130.10.120">
    <property type="entry name" value="Prolyl oligopeptidase, N-terminal domain"/>
    <property type="match status" value="1"/>
</dbReference>
<accession>A0A8J6G8I3</accession>
<dbReference type="PANTHER" id="PTHR11757">
    <property type="entry name" value="PROTEASE FAMILY S9A OLIGOPEPTIDASE"/>
    <property type="match status" value="1"/>
</dbReference>
<dbReference type="EMBL" id="JAATJU010024133">
    <property type="protein sequence ID" value="KAH0506311.1"/>
    <property type="molecule type" value="Genomic_DNA"/>
</dbReference>
<protein>
    <submittedName>
        <fullName evidence="2">Prolyl endopeptidase-like</fullName>
    </submittedName>
</protein>
<evidence type="ECO:0000256" key="1">
    <source>
        <dbReference type="ARBA" id="ARBA00005228"/>
    </source>
</evidence>
<name>A0A8J6G8I3_MICOH</name>
<evidence type="ECO:0000313" key="3">
    <source>
        <dbReference type="Proteomes" id="UP000710432"/>
    </source>
</evidence>
<dbReference type="AlphaFoldDB" id="A0A8J6G8I3"/>
<dbReference type="PANTHER" id="PTHR11757:SF19">
    <property type="entry name" value="PROLYL ENDOPEPTIDASE-LIKE"/>
    <property type="match status" value="1"/>
</dbReference>
<comment type="similarity">
    <text evidence="1">Belongs to the peptidase S9A family.</text>
</comment>